<dbReference type="EMBL" id="CP159925">
    <property type="protein sequence ID" value="XCO73770.1"/>
    <property type="molecule type" value="Genomic_DNA"/>
</dbReference>
<dbReference type="AlphaFoldDB" id="A0AAU8MRC4"/>
<keyword evidence="3" id="KW-1185">Reference proteome</keyword>
<organism evidence="2">
    <name type="scientific">Lysobacter firmicutimachus</name>
    <dbReference type="NCBI Taxonomy" id="1792846"/>
    <lineage>
        <taxon>Bacteria</taxon>
        <taxon>Pseudomonadati</taxon>
        <taxon>Pseudomonadota</taxon>
        <taxon>Gammaproteobacteria</taxon>
        <taxon>Lysobacterales</taxon>
        <taxon>Lysobacteraceae</taxon>
        <taxon>Lysobacter</taxon>
    </lineage>
</organism>
<proteinExistence type="predicted"/>
<evidence type="ECO:0000313" key="1">
    <source>
        <dbReference type="EMBL" id="MEI2454830.1"/>
    </source>
</evidence>
<evidence type="ECO:0000313" key="2">
    <source>
        <dbReference type="EMBL" id="XCO73770.1"/>
    </source>
</evidence>
<name>A0AAU8MRC4_9GAMM</name>
<accession>A0AAU8MRC4</accession>
<dbReference type="EMBL" id="JBANDL010000002">
    <property type="protein sequence ID" value="MEI2454830.1"/>
    <property type="molecule type" value="Genomic_DNA"/>
</dbReference>
<reference evidence="1 3" key="1">
    <citation type="submission" date="2024-02" db="EMBL/GenBank/DDBJ databases">
        <title>Lysobacter Genome Sequencing and Mining.</title>
        <authorList>
            <person name="Bierman J."/>
            <person name="Walker M.C."/>
        </authorList>
    </citation>
    <scope>NUCLEOTIDE SEQUENCE [LARGE SCALE GENOMIC DNA]</scope>
    <source>
        <strain evidence="1 3">PB6250</strain>
    </source>
</reference>
<dbReference type="RefSeq" id="WP_064748216.1">
    <property type="nucleotide sequence ID" value="NZ_CP159925.1"/>
</dbReference>
<reference evidence="2" key="2">
    <citation type="submission" date="2024-06" db="EMBL/GenBank/DDBJ databases">
        <authorList>
            <person name="Li S."/>
        </authorList>
    </citation>
    <scope>NUCLEOTIDE SEQUENCE</scope>
    <source>
        <strain evidence="2">SR10</strain>
    </source>
</reference>
<dbReference type="Proteomes" id="UP001387215">
    <property type="component" value="Unassembled WGS sequence"/>
</dbReference>
<gene>
    <name evidence="2" type="ORF">ABU614_15415</name>
    <name evidence="1" type="ORF">V2J18_09085</name>
</gene>
<protein>
    <submittedName>
        <fullName evidence="2">Uncharacterized protein</fullName>
    </submittedName>
</protein>
<evidence type="ECO:0000313" key="3">
    <source>
        <dbReference type="Proteomes" id="UP001387215"/>
    </source>
</evidence>
<sequence>MSQPAVPQPLSLYARFTLDLQRYQAYMDSAPARPDEFGDWPAASALQAGLGGRRGHAEALTDPQPATVAEAIKAWRQDSWTGTPPVEYDELRRELRIAMLQVSGHPIEMLRVLSPLRGAAGFNDAGSDDFILAFDFRRGRGETPAYLRLSDGASRFERAPSAPHMDEARRHLDRAEAYLRERAG</sequence>